<feature type="domain" description="G-protein coupled receptors family 1 profile" evidence="9">
    <location>
        <begin position="14"/>
        <end position="151"/>
    </location>
</feature>
<dbReference type="GO" id="GO:0005886">
    <property type="term" value="C:plasma membrane"/>
    <property type="evidence" value="ECO:0007669"/>
    <property type="project" value="TreeGrafter"/>
</dbReference>
<dbReference type="OrthoDB" id="9990906at2759"/>
<dbReference type="PROSITE" id="PS00237">
    <property type="entry name" value="G_PROTEIN_RECEP_F1_1"/>
    <property type="match status" value="1"/>
</dbReference>
<accession>R7TSW2</accession>
<dbReference type="Gene3D" id="1.20.1070.10">
    <property type="entry name" value="Rhodopsin 7-helix transmembrane proteins"/>
    <property type="match status" value="1"/>
</dbReference>
<keyword evidence="12" id="KW-1185">Reference proteome</keyword>
<protein>
    <recommendedName>
        <fullName evidence="9">G-protein coupled receptors family 1 profile domain-containing protein</fullName>
    </recommendedName>
</protein>
<evidence type="ECO:0000256" key="2">
    <source>
        <dbReference type="ARBA" id="ARBA00022692"/>
    </source>
</evidence>
<evidence type="ECO:0000256" key="3">
    <source>
        <dbReference type="ARBA" id="ARBA00022989"/>
    </source>
</evidence>
<dbReference type="AlphaFoldDB" id="R7TSW2"/>
<dbReference type="HOGENOM" id="CLU_135412_0_0_1"/>
<feature type="transmembrane region" description="Helical" evidence="8">
    <location>
        <begin position="6"/>
        <end position="23"/>
    </location>
</feature>
<reference evidence="11" key="3">
    <citation type="submission" date="2015-06" db="UniProtKB">
        <authorList>
            <consortium name="EnsemblMetazoa"/>
        </authorList>
    </citation>
    <scope>IDENTIFICATION</scope>
</reference>
<feature type="transmembrane region" description="Helical" evidence="8">
    <location>
        <begin position="119"/>
        <end position="141"/>
    </location>
</feature>
<comment type="subcellular location">
    <subcellularLocation>
        <location evidence="1">Membrane</location>
        <topology evidence="1">Multi-pass membrane protein</topology>
    </subcellularLocation>
</comment>
<feature type="transmembrane region" description="Helical" evidence="8">
    <location>
        <begin position="32"/>
        <end position="56"/>
    </location>
</feature>
<dbReference type="EMBL" id="KB308752">
    <property type="protein sequence ID" value="ELT96697.1"/>
    <property type="molecule type" value="Genomic_DNA"/>
</dbReference>
<evidence type="ECO:0000256" key="1">
    <source>
        <dbReference type="ARBA" id="ARBA00004141"/>
    </source>
</evidence>
<sequence>MVTLPIIIFGGTIGNVLSFLVLIRRRMRVTSVYFYLTVLSCSDTLVLYVSAFKTWVAEVSGFELMRVSDASCKVTTFLVLFGLYVSSWIIVLLTVDRCVAVCFPLRAAWLCTVRHARRLTLALVLVICVYNFHVFWTFGLYTREESDRMYC</sequence>
<dbReference type="PANTHER" id="PTHR24243:SF230">
    <property type="entry name" value="G-PROTEIN COUPLED RECEPTORS FAMILY 1 PROFILE DOMAIN-CONTAINING PROTEIN"/>
    <property type="match status" value="1"/>
</dbReference>
<keyword evidence="3 8" id="KW-1133">Transmembrane helix</keyword>
<evidence type="ECO:0000256" key="4">
    <source>
        <dbReference type="ARBA" id="ARBA00023040"/>
    </source>
</evidence>
<keyword evidence="6" id="KW-0675">Receptor</keyword>
<dbReference type="GO" id="GO:0004930">
    <property type="term" value="F:G protein-coupled receptor activity"/>
    <property type="evidence" value="ECO:0007669"/>
    <property type="project" value="UniProtKB-KW"/>
</dbReference>
<evidence type="ECO:0000256" key="6">
    <source>
        <dbReference type="ARBA" id="ARBA00023170"/>
    </source>
</evidence>
<dbReference type="OMA" id="EAVIFMF"/>
<dbReference type="EMBL" id="AMQN01011207">
    <property type="status" value="NOT_ANNOTATED_CDS"/>
    <property type="molecule type" value="Genomic_DNA"/>
</dbReference>
<dbReference type="InterPro" id="IPR017452">
    <property type="entry name" value="GPCR_Rhodpsn_7TM"/>
</dbReference>
<reference evidence="10 12" key="2">
    <citation type="journal article" date="2013" name="Nature">
        <title>Insights into bilaterian evolution from three spiralian genomes.</title>
        <authorList>
            <person name="Simakov O."/>
            <person name="Marletaz F."/>
            <person name="Cho S.J."/>
            <person name="Edsinger-Gonzales E."/>
            <person name="Havlak P."/>
            <person name="Hellsten U."/>
            <person name="Kuo D.H."/>
            <person name="Larsson T."/>
            <person name="Lv J."/>
            <person name="Arendt D."/>
            <person name="Savage R."/>
            <person name="Osoegawa K."/>
            <person name="de Jong P."/>
            <person name="Grimwood J."/>
            <person name="Chapman J.A."/>
            <person name="Shapiro H."/>
            <person name="Aerts A."/>
            <person name="Otillar R.P."/>
            <person name="Terry A.Y."/>
            <person name="Boore J.L."/>
            <person name="Grigoriev I.V."/>
            <person name="Lindberg D.R."/>
            <person name="Seaver E.C."/>
            <person name="Weisblat D.A."/>
            <person name="Putnam N.H."/>
            <person name="Rokhsar D.S."/>
        </authorList>
    </citation>
    <scope>NUCLEOTIDE SEQUENCE</scope>
    <source>
        <strain evidence="10 12">I ESC-2004</strain>
    </source>
</reference>
<dbReference type="SUPFAM" id="SSF81321">
    <property type="entry name" value="Family A G protein-coupled receptor-like"/>
    <property type="match status" value="1"/>
</dbReference>
<dbReference type="EnsemblMetazoa" id="CapteT132575">
    <property type="protein sequence ID" value="CapteP132575"/>
    <property type="gene ID" value="CapteG132575"/>
</dbReference>
<proteinExistence type="predicted"/>
<evidence type="ECO:0000313" key="10">
    <source>
        <dbReference type="EMBL" id="ELT96697.1"/>
    </source>
</evidence>
<keyword evidence="4" id="KW-0297">G-protein coupled receptor</keyword>
<keyword evidence="2 8" id="KW-0812">Transmembrane</keyword>
<dbReference type="Pfam" id="PF00001">
    <property type="entry name" value="7tm_1"/>
    <property type="match status" value="1"/>
</dbReference>
<gene>
    <name evidence="10" type="ORF">CAPTEDRAFT_132575</name>
</gene>
<feature type="transmembrane region" description="Helical" evidence="8">
    <location>
        <begin position="76"/>
        <end position="99"/>
    </location>
</feature>
<evidence type="ECO:0000313" key="11">
    <source>
        <dbReference type="EnsemblMetazoa" id="CapteP132575"/>
    </source>
</evidence>
<evidence type="ECO:0000256" key="5">
    <source>
        <dbReference type="ARBA" id="ARBA00023136"/>
    </source>
</evidence>
<evidence type="ECO:0000256" key="8">
    <source>
        <dbReference type="SAM" id="Phobius"/>
    </source>
</evidence>
<dbReference type="Proteomes" id="UP000014760">
    <property type="component" value="Unassembled WGS sequence"/>
</dbReference>
<organism evidence="10">
    <name type="scientific">Capitella teleta</name>
    <name type="common">Polychaete worm</name>
    <dbReference type="NCBI Taxonomy" id="283909"/>
    <lineage>
        <taxon>Eukaryota</taxon>
        <taxon>Metazoa</taxon>
        <taxon>Spiralia</taxon>
        <taxon>Lophotrochozoa</taxon>
        <taxon>Annelida</taxon>
        <taxon>Polychaeta</taxon>
        <taxon>Sedentaria</taxon>
        <taxon>Scolecida</taxon>
        <taxon>Capitellidae</taxon>
        <taxon>Capitella</taxon>
    </lineage>
</organism>
<keyword evidence="5 8" id="KW-0472">Membrane</keyword>
<reference evidence="12" key="1">
    <citation type="submission" date="2012-12" db="EMBL/GenBank/DDBJ databases">
        <authorList>
            <person name="Hellsten U."/>
            <person name="Grimwood J."/>
            <person name="Chapman J.A."/>
            <person name="Shapiro H."/>
            <person name="Aerts A."/>
            <person name="Otillar R.P."/>
            <person name="Terry A.Y."/>
            <person name="Boore J.L."/>
            <person name="Simakov O."/>
            <person name="Marletaz F."/>
            <person name="Cho S.-J."/>
            <person name="Edsinger-Gonzales E."/>
            <person name="Havlak P."/>
            <person name="Kuo D.-H."/>
            <person name="Larsson T."/>
            <person name="Lv J."/>
            <person name="Arendt D."/>
            <person name="Savage R."/>
            <person name="Osoegawa K."/>
            <person name="de Jong P."/>
            <person name="Lindberg D.R."/>
            <person name="Seaver E.C."/>
            <person name="Weisblat D.A."/>
            <person name="Putnam N.H."/>
            <person name="Grigoriev I.V."/>
            <person name="Rokhsar D.S."/>
        </authorList>
    </citation>
    <scope>NUCLEOTIDE SEQUENCE</scope>
    <source>
        <strain evidence="12">I ESC-2004</strain>
    </source>
</reference>
<dbReference type="PROSITE" id="PS50262">
    <property type="entry name" value="G_PROTEIN_RECEP_F1_2"/>
    <property type="match status" value="1"/>
</dbReference>
<evidence type="ECO:0000313" key="12">
    <source>
        <dbReference type="Proteomes" id="UP000014760"/>
    </source>
</evidence>
<feature type="non-terminal residue" evidence="10">
    <location>
        <position position="151"/>
    </location>
</feature>
<dbReference type="InterPro" id="IPR000276">
    <property type="entry name" value="GPCR_Rhodpsn"/>
</dbReference>
<evidence type="ECO:0000259" key="9">
    <source>
        <dbReference type="PROSITE" id="PS50262"/>
    </source>
</evidence>
<dbReference type="STRING" id="283909.R7TSW2"/>
<name>R7TSW2_CAPTE</name>
<keyword evidence="7" id="KW-0807">Transducer</keyword>
<dbReference type="PANTHER" id="PTHR24243">
    <property type="entry name" value="G-PROTEIN COUPLED RECEPTOR"/>
    <property type="match status" value="1"/>
</dbReference>
<evidence type="ECO:0000256" key="7">
    <source>
        <dbReference type="ARBA" id="ARBA00023224"/>
    </source>
</evidence>